<protein>
    <recommendedName>
        <fullName evidence="3">DUF4015 domain-containing protein</fullName>
    </recommendedName>
</protein>
<keyword evidence="2" id="KW-0472">Membrane</keyword>
<dbReference type="AlphaFoldDB" id="A0A078KR56"/>
<dbReference type="KEGG" id="ccel:CCDG5_1887"/>
<feature type="domain" description="DUF4015" evidence="3">
    <location>
        <begin position="95"/>
        <end position="411"/>
    </location>
</feature>
<dbReference type="Gene3D" id="3.20.20.80">
    <property type="entry name" value="Glycosidases"/>
    <property type="match status" value="1"/>
</dbReference>
<dbReference type="Proteomes" id="UP000032431">
    <property type="component" value="Chromosome I"/>
</dbReference>
<dbReference type="InterPro" id="IPR025275">
    <property type="entry name" value="DUF4015"/>
</dbReference>
<feature type="region of interest" description="Disordered" evidence="1">
    <location>
        <begin position="61"/>
        <end position="85"/>
    </location>
</feature>
<dbReference type="OrthoDB" id="1862364at2"/>
<accession>A0A078KR56</accession>
<feature type="transmembrane region" description="Helical" evidence="2">
    <location>
        <begin position="21"/>
        <end position="44"/>
    </location>
</feature>
<sequence length="417" mass="44557">MRRTRRRSHYSRIFRSRRRRGPGALKVVVTIILLAALIFVGYSISDPLIQLFSGNFKPAPASSSESSSSAAKPTSSSSSSETSSSTEVNTAAIRGAYLPKSYLSNTAELNEFIAQAKSAGINLAVIDLKAEDGIVNYASKVSEAKNTVASGAPDASAAAKALSDAGITPAARICAFEDPVAPKVLRGTGVMYYKNHSMNWIDPSGNRWLNPNSPQAQQYITSLATEAVSLGYKQIFIDAVTFPTKGNPDKTGYFGEMTSKEQVISNYLATLKQQVNAAGGKLTVITTGAAAVGQAKQNIGWSQNIFALSGDYISPNFCPSLLDPGIQVGAAAIKNPDLTPGDTVNTLAQYIKENNNSRLSTTVPIIQAYTNTKTKNGTYKQYTADDIRAEITALNNAGIQSYILYNPKGVYDFSSLK</sequence>
<keyword evidence="2" id="KW-1133">Transmembrane helix</keyword>
<dbReference type="STRING" id="29343.CCDG5_1887"/>
<organism evidence="4 5">
    <name type="scientific">[Clostridium] cellulosi</name>
    <dbReference type="NCBI Taxonomy" id="29343"/>
    <lineage>
        <taxon>Bacteria</taxon>
        <taxon>Bacillati</taxon>
        <taxon>Bacillota</taxon>
        <taxon>Clostridia</taxon>
        <taxon>Eubacteriales</taxon>
        <taxon>Oscillospiraceae</taxon>
        <taxon>Oscillospiraceae incertae sedis</taxon>
    </lineage>
</organism>
<reference evidence="5" key="1">
    <citation type="submission" date="2014-07" db="EMBL/GenBank/DDBJ databases">
        <authorList>
            <person name="Wibberg D."/>
        </authorList>
    </citation>
    <scope>NUCLEOTIDE SEQUENCE [LARGE SCALE GENOMIC DNA]</scope>
    <source>
        <strain evidence="5">DG5</strain>
    </source>
</reference>
<evidence type="ECO:0000313" key="4">
    <source>
        <dbReference type="EMBL" id="CDZ24982.1"/>
    </source>
</evidence>
<name>A0A078KR56_9FIRM</name>
<keyword evidence="2" id="KW-0812">Transmembrane</keyword>
<evidence type="ECO:0000259" key="3">
    <source>
        <dbReference type="Pfam" id="PF13200"/>
    </source>
</evidence>
<dbReference type="SUPFAM" id="SSF51445">
    <property type="entry name" value="(Trans)glycosidases"/>
    <property type="match status" value="1"/>
</dbReference>
<gene>
    <name evidence="4" type="ORF">CCDG5_1887</name>
</gene>
<proteinExistence type="predicted"/>
<evidence type="ECO:0000256" key="2">
    <source>
        <dbReference type="SAM" id="Phobius"/>
    </source>
</evidence>
<evidence type="ECO:0000313" key="5">
    <source>
        <dbReference type="Proteomes" id="UP000032431"/>
    </source>
</evidence>
<dbReference type="HOGENOM" id="CLU_030168_3_0_9"/>
<dbReference type="EMBL" id="LM995447">
    <property type="protein sequence ID" value="CDZ24982.1"/>
    <property type="molecule type" value="Genomic_DNA"/>
</dbReference>
<evidence type="ECO:0000256" key="1">
    <source>
        <dbReference type="SAM" id="MobiDB-lite"/>
    </source>
</evidence>
<dbReference type="Pfam" id="PF13200">
    <property type="entry name" value="DUF4015"/>
    <property type="match status" value="1"/>
</dbReference>
<dbReference type="InterPro" id="IPR017853">
    <property type="entry name" value="GH"/>
</dbReference>
<keyword evidence="5" id="KW-1185">Reference proteome</keyword>
<dbReference type="PATRIC" id="fig|29343.3.peg.1980"/>